<proteinExistence type="predicted"/>
<protein>
    <submittedName>
        <fullName evidence="2">Uncharacterized protein</fullName>
    </submittedName>
</protein>
<feature type="compositionally biased region" description="Low complexity" evidence="1">
    <location>
        <begin position="17"/>
        <end position="28"/>
    </location>
</feature>
<feature type="region of interest" description="Disordered" evidence="1">
    <location>
        <begin position="91"/>
        <end position="113"/>
    </location>
</feature>
<name>A0A0D9YI99_9ORYZ</name>
<keyword evidence="3" id="KW-1185">Reference proteome</keyword>
<dbReference type="HOGENOM" id="CLU_2137367_0_0_1"/>
<sequence length="113" mass="11940">MGPKVAGPCPADGNGKSSSSPLLSAASSRRLRRRSRSRPRARERDNRNLLRVAAAGALGRTPRVAIAREMPHHISRPGAFEMPPAPAASRAAAAGCTPRCREYTPPRAAASAY</sequence>
<reference evidence="2" key="3">
    <citation type="submission" date="2018-05" db="EMBL/GenBank/DDBJ databases">
        <title>OgluRS3 (Oryza glumaepatula Reference Sequence Version 3).</title>
        <authorList>
            <person name="Zhang J."/>
            <person name="Kudrna D."/>
            <person name="Lee S."/>
            <person name="Talag J."/>
            <person name="Welchert J."/>
            <person name="Wing R.A."/>
        </authorList>
    </citation>
    <scope>NUCLEOTIDE SEQUENCE [LARGE SCALE GENOMIC DNA]</scope>
</reference>
<organism evidence="2">
    <name type="scientific">Oryza glumipatula</name>
    <dbReference type="NCBI Taxonomy" id="40148"/>
    <lineage>
        <taxon>Eukaryota</taxon>
        <taxon>Viridiplantae</taxon>
        <taxon>Streptophyta</taxon>
        <taxon>Embryophyta</taxon>
        <taxon>Tracheophyta</taxon>
        <taxon>Spermatophyta</taxon>
        <taxon>Magnoliopsida</taxon>
        <taxon>Liliopsida</taxon>
        <taxon>Poales</taxon>
        <taxon>Poaceae</taxon>
        <taxon>BOP clade</taxon>
        <taxon>Oryzoideae</taxon>
        <taxon>Oryzeae</taxon>
        <taxon>Oryzinae</taxon>
        <taxon>Oryza</taxon>
    </lineage>
</organism>
<evidence type="ECO:0000256" key="1">
    <source>
        <dbReference type="SAM" id="MobiDB-lite"/>
    </source>
</evidence>
<reference evidence="2" key="1">
    <citation type="submission" date="2013-08" db="EMBL/GenBank/DDBJ databases">
        <title>Oryza genome evolution.</title>
        <authorList>
            <person name="Wing R.A."/>
            <person name="Panaud O."/>
            <person name="Oliveira A.C."/>
        </authorList>
    </citation>
    <scope>NUCLEOTIDE SEQUENCE</scope>
</reference>
<evidence type="ECO:0000313" key="2">
    <source>
        <dbReference type="EnsemblPlants" id="OGLUM01G43710.1"/>
    </source>
</evidence>
<dbReference type="AlphaFoldDB" id="A0A0D9YI99"/>
<feature type="compositionally biased region" description="Basic residues" evidence="1">
    <location>
        <begin position="29"/>
        <end position="39"/>
    </location>
</feature>
<feature type="region of interest" description="Disordered" evidence="1">
    <location>
        <begin position="1"/>
        <end position="49"/>
    </location>
</feature>
<dbReference type="Proteomes" id="UP000026961">
    <property type="component" value="Chromosome 1"/>
</dbReference>
<evidence type="ECO:0000313" key="3">
    <source>
        <dbReference type="Proteomes" id="UP000026961"/>
    </source>
</evidence>
<dbReference type="Gramene" id="OGLUM01G43710.1">
    <property type="protein sequence ID" value="OGLUM01G43710.1"/>
    <property type="gene ID" value="OGLUM01G43710"/>
</dbReference>
<accession>A0A0D9YI99</accession>
<dbReference type="EnsemblPlants" id="OGLUM01G43710.1">
    <property type="protein sequence ID" value="OGLUM01G43710.1"/>
    <property type="gene ID" value="OGLUM01G43710"/>
</dbReference>
<reference evidence="2" key="2">
    <citation type="submission" date="2015-04" db="UniProtKB">
        <authorList>
            <consortium name="EnsemblPlants"/>
        </authorList>
    </citation>
    <scope>IDENTIFICATION</scope>
</reference>